<protein>
    <recommendedName>
        <fullName evidence="3">Carboxylesterase type B domain-containing protein</fullName>
    </recommendedName>
</protein>
<reference evidence="2" key="1">
    <citation type="journal article" date="2019" name="Int. J. Syst. Evol. Microbiol.">
        <title>The Global Catalogue of Microorganisms (GCM) 10K type strain sequencing project: providing services to taxonomists for standard genome sequencing and annotation.</title>
        <authorList>
            <consortium name="The Broad Institute Genomics Platform"/>
            <consortium name="The Broad Institute Genome Sequencing Center for Infectious Disease"/>
            <person name="Wu L."/>
            <person name="Ma J."/>
        </authorList>
    </citation>
    <scope>NUCLEOTIDE SEQUENCE [LARGE SCALE GENOMIC DNA]</scope>
    <source>
        <strain evidence="2">CGMCC 1.15180</strain>
    </source>
</reference>
<dbReference type="SUPFAM" id="SSF53474">
    <property type="entry name" value="alpha/beta-Hydrolases"/>
    <property type="match status" value="1"/>
</dbReference>
<evidence type="ECO:0000313" key="2">
    <source>
        <dbReference type="Proteomes" id="UP001597361"/>
    </source>
</evidence>
<name>A0ABW4VRG7_9BACT</name>
<organism evidence="1 2">
    <name type="scientific">Belliella marina</name>
    <dbReference type="NCBI Taxonomy" id="1644146"/>
    <lineage>
        <taxon>Bacteria</taxon>
        <taxon>Pseudomonadati</taxon>
        <taxon>Bacteroidota</taxon>
        <taxon>Cytophagia</taxon>
        <taxon>Cytophagales</taxon>
        <taxon>Cyclobacteriaceae</taxon>
        <taxon>Belliella</taxon>
    </lineage>
</organism>
<dbReference type="Gene3D" id="3.40.50.1820">
    <property type="entry name" value="alpha/beta hydrolase"/>
    <property type="match status" value="1"/>
</dbReference>
<dbReference type="EMBL" id="JBHUHR010000039">
    <property type="protein sequence ID" value="MFD2036361.1"/>
    <property type="molecule type" value="Genomic_DNA"/>
</dbReference>
<dbReference type="RefSeq" id="WP_376887386.1">
    <property type="nucleotide sequence ID" value="NZ_JBHUHR010000039.1"/>
</dbReference>
<dbReference type="InterPro" id="IPR029058">
    <property type="entry name" value="AB_hydrolase_fold"/>
</dbReference>
<evidence type="ECO:0000313" key="1">
    <source>
        <dbReference type="EMBL" id="MFD2036361.1"/>
    </source>
</evidence>
<gene>
    <name evidence="1" type="ORF">ACFSKL_16270</name>
</gene>
<keyword evidence="2" id="KW-1185">Reference proteome</keyword>
<dbReference type="Proteomes" id="UP001597361">
    <property type="component" value="Unassembled WGS sequence"/>
</dbReference>
<feature type="non-terminal residue" evidence="1">
    <location>
        <position position="1"/>
    </location>
</feature>
<accession>A0ABW4VRG7</accession>
<proteinExistence type="predicted"/>
<evidence type="ECO:0008006" key="3">
    <source>
        <dbReference type="Google" id="ProtNLM"/>
    </source>
</evidence>
<sequence>LKGAMPFALQYGHDPLPKEADIDEAWSRVATKYEVLIGYAKQEASIYIPNLKPVQRFVKLPFLGKYFEKVIVRLLSYKVYKKASNEFAQRHAKAGGKAYLYEIAWGSKTNGFGATHTIDLPLLFGDKATWEKAMLTEGIEWEEVELEGKKFRGIWAEFARSGNLPTENDALRNLVKISRV</sequence>
<comment type="caution">
    <text evidence="1">The sequence shown here is derived from an EMBL/GenBank/DDBJ whole genome shotgun (WGS) entry which is preliminary data.</text>
</comment>